<evidence type="ECO:0000313" key="2">
    <source>
        <dbReference type="Proteomes" id="UP001485301"/>
    </source>
</evidence>
<dbReference type="EMBL" id="CP151087">
    <property type="protein sequence ID" value="WZN58395.1"/>
    <property type="molecule type" value="Genomic_DNA"/>
</dbReference>
<proteinExistence type="predicted"/>
<sequence length="246" mass="27406">MPAPVQGQVTLSHVNFGYVPEKQVLFDIDIDVKPGQKIAFVGETGAGKSTIINLLPRFYPLLSGDILLDKTSIFKLDRNELRKKLSIVFQDTHLFTDTVMENIRYGRLSATDDEVIAAAKLAAADSFIMQLPQGYKTELTNDGANLSQGQRQLINIARATIANTPILILDEATSSIDTRTEIAIQEGIDRLMQNKTSFVIAHRLSTIKNADVICLIEKGRIAEFGSHTELLKQKGKYYRLYMGQFD</sequence>
<dbReference type="Proteomes" id="UP001485301">
    <property type="component" value="Chromosome"/>
</dbReference>
<organism evidence="1 2">
    <name type="scientific">Sphingobacterium thalpophilum</name>
    <dbReference type="NCBI Taxonomy" id="259"/>
    <lineage>
        <taxon>Bacteria</taxon>
        <taxon>Pseudomonadati</taxon>
        <taxon>Bacteroidota</taxon>
        <taxon>Sphingobacteriia</taxon>
        <taxon>Sphingobacteriales</taxon>
        <taxon>Sphingobacteriaceae</taxon>
        <taxon>Sphingobacterium</taxon>
    </lineage>
</organism>
<accession>A0ACD5CBX1</accession>
<reference evidence="1" key="1">
    <citation type="submission" date="2024-04" db="EMBL/GenBank/DDBJ databases">
        <title>Complete genome sequence of Sphingobacterium thalpophiium BAA-1094.</title>
        <authorList>
            <person name="Adaikpoh B.I."/>
        </authorList>
    </citation>
    <scope>NUCLEOTIDE SEQUENCE</scope>
    <source>
        <strain evidence="1">BAA-1094</strain>
    </source>
</reference>
<protein>
    <submittedName>
        <fullName evidence="1">ATP-binding cassette domain-containing protein</fullName>
    </submittedName>
</protein>
<keyword evidence="2" id="KW-1185">Reference proteome</keyword>
<keyword evidence="1" id="KW-0547">Nucleotide-binding</keyword>
<gene>
    <name evidence="1" type="ORF">AACH28_05905</name>
</gene>
<name>A0ACD5CBX1_9SPHI</name>
<keyword evidence="1" id="KW-0067">ATP-binding</keyword>
<evidence type="ECO:0000313" key="1">
    <source>
        <dbReference type="EMBL" id="WZN58395.1"/>
    </source>
</evidence>